<dbReference type="OrthoDB" id="9770923at2"/>
<keyword evidence="5 6" id="KW-0472">Membrane</keyword>
<evidence type="ECO:0000256" key="6">
    <source>
        <dbReference type="SAM" id="Phobius"/>
    </source>
</evidence>
<evidence type="ECO:0000256" key="5">
    <source>
        <dbReference type="ARBA" id="ARBA00023136"/>
    </source>
</evidence>
<feature type="transmembrane region" description="Helical" evidence="6">
    <location>
        <begin position="124"/>
        <end position="146"/>
    </location>
</feature>
<dbReference type="RefSeq" id="WP_119546912.1">
    <property type="nucleotide sequence ID" value="NZ_QXIR01000013.1"/>
</dbReference>
<protein>
    <submittedName>
        <fullName evidence="8">Cytochrome c biogenesis protein</fullName>
    </submittedName>
</protein>
<keyword evidence="2 6" id="KW-0812">Transmembrane</keyword>
<reference evidence="8 9" key="1">
    <citation type="submission" date="2018-09" db="EMBL/GenBank/DDBJ databases">
        <title>Bacillus saliacetes sp. nov., isolated from Thai shrimp paste (Ka-pi).</title>
        <authorList>
            <person name="Daroonpunt R."/>
            <person name="Tanasupawat S."/>
            <person name="Yiamsombut S."/>
        </authorList>
    </citation>
    <scope>NUCLEOTIDE SEQUENCE [LARGE SCALE GENOMIC DNA]</scope>
    <source>
        <strain evidence="8 9">SKP7-4</strain>
    </source>
</reference>
<evidence type="ECO:0000313" key="8">
    <source>
        <dbReference type="EMBL" id="RIW33554.1"/>
    </source>
</evidence>
<keyword evidence="3" id="KW-0201">Cytochrome c-type biogenesis</keyword>
<feature type="transmembrane region" description="Helical" evidence="6">
    <location>
        <begin position="467"/>
        <end position="489"/>
    </location>
</feature>
<evidence type="ECO:0000313" key="9">
    <source>
        <dbReference type="Proteomes" id="UP000265801"/>
    </source>
</evidence>
<name>A0A3A1R0L7_9BACI</name>
<dbReference type="PANTHER" id="PTHR31566">
    <property type="entry name" value="CYTOCHROME C BIOGENESIS PROTEIN CCS1, CHLOROPLASTIC"/>
    <property type="match status" value="1"/>
</dbReference>
<gene>
    <name evidence="8" type="ORF">D3H55_10715</name>
</gene>
<dbReference type="GO" id="GO:0016020">
    <property type="term" value="C:membrane"/>
    <property type="evidence" value="ECO:0007669"/>
    <property type="project" value="UniProtKB-SubCell"/>
</dbReference>
<evidence type="ECO:0000256" key="1">
    <source>
        <dbReference type="ARBA" id="ARBA00004141"/>
    </source>
</evidence>
<evidence type="ECO:0000256" key="2">
    <source>
        <dbReference type="ARBA" id="ARBA00022692"/>
    </source>
</evidence>
<dbReference type="PANTHER" id="PTHR31566:SF0">
    <property type="entry name" value="CYTOCHROME C BIOGENESIS PROTEIN CCS1, CHLOROPLASTIC"/>
    <property type="match status" value="1"/>
</dbReference>
<sequence length="548" mass="62808">MKEIKCECGHVNPHGTILCESCGRALTEEAKKDKLHDMRYEGSARRSQTYNKSVIDKIWNFFSSVKVGIWLILITLIASAVGTILPQEMYIPNTMPPEQYYAEVYGWFGELYYTLGFHNLYGSWWFLLMIASIGISLVICSLDRVIPLYRALKKQKVSRHAGFLKRQRLFSETDLENPDGKLQEIKKKMESKRYKVREEDGNLLAEKGRFSRWGPYVNHVGLIIFLIGAMLRFVPGMYVDKVLWIREGETKPIPGTNKEYYLQNKEFTLENYDKNSDKEVFNEAIDKNGVIAKNYQTDAVLYRAEQSDVAGEKAEMKEEKEKAIQVNQPLKFGSYAIYQTSYQLDEFKAMSFTLSNKTTNEEFGKFTVDLFDPQGMYELEDGRKVELMGYYPDFSGFDDKGEPQTESPLPNNPAFLFKMFSPEKPDGEISFVGIQQNLEPLGENVYKMNFAGLDTRDVSALTVRKDLTLWVIGIGGAIFMIGVVQGAYWNHRRIWVRKSDGGLIVAGHTNKNWHGLKKEINIVLEGTGINEPLDQQQKEVKNTKVNEV</sequence>
<dbReference type="AlphaFoldDB" id="A0A3A1R0L7"/>
<evidence type="ECO:0000256" key="3">
    <source>
        <dbReference type="ARBA" id="ARBA00022748"/>
    </source>
</evidence>
<dbReference type="EMBL" id="QXIR01000013">
    <property type="protein sequence ID" value="RIW33554.1"/>
    <property type="molecule type" value="Genomic_DNA"/>
</dbReference>
<dbReference type="GO" id="GO:0017004">
    <property type="term" value="P:cytochrome complex assembly"/>
    <property type="evidence" value="ECO:0007669"/>
    <property type="project" value="UniProtKB-KW"/>
</dbReference>
<evidence type="ECO:0000256" key="4">
    <source>
        <dbReference type="ARBA" id="ARBA00022989"/>
    </source>
</evidence>
<dbReference type="Pfam" id="PF05140">
    <property type="entry name" value="ResB"/>
    <property type="match status" value="2"/>
</dbReference>
<keyword evidence="9" id="KW-1185">Reference proteome</keyword>
<proteinExistence type="predicted"/>
<feature type="domain" description="ResB-like" evidence="7">
    <location>
        <begin position="65"/>
        <end position="416"/>
    </location>
</feature>
<comment type="caution">
    <text evidence="8">The sequence shown here is derived from an EMBL/GenBank/DDBJ whole genome shotgun (WGS) entry which is preliminary data.</text>
</comment>
<dbReference type="InterPro" id="IPR023494">
    <property type="entry name" value="Cyt_c_bgen_Ccs1/CcsB/ResB"/>
</dbReference>
<dbReference type="InterPro" id="IPR007816">
    <property type="entry name" value="ResB-like_domain"/>
</dbReference>
<feature type="transmembrane region" description="Helical" evidence="6">
    <location>
        <begin position="216"/>
        <end position="234"/>
    </location>
</feature>
<keyword evidence="4 6" id="KW-1133">Transmembrane helix</keyword>
<organism evidence="8 9">
    <name type="scientific">Bacillus salacetis</name>
    <dbReference type="NCBI Taxonomy" id="2315464"/>
    <lineage>
        <taxon>Bacteria</taxon>
        <taxon>Bacillati</taxon>
        <taxon>Bacillota</taxon>
        <taxon>Bacilli</taxon>
        <taxon>Bacillales</taxon>
        <taxon>Bacillaceae</taxon>
        <taxon>Bacillus</taxon>
    </lineage>
</organism>
<accession>A0A3A1R0L7</accession>
<feature type="domain" description="ResB-like" evidence="7">
    <location>
        <begin position="443"/>
        <end position="520"/>
    </location>
</feature>
<comment type="subcellular location">
    <subcellularLocation>
        <location evidence="1">Membrane</location>
        <topology evidence="1">Multi-pass membrane protein</topology>
    </subcellularLocation>
</comment>
<dbReference type="Proteomes" id="UP000265801">
    <property type="component" value="Unassembled WGS sequence"/>
</dbReference>
<evidence type="ECO:0000259" key="7">
    <source>
        <dbReference type="Pfam" id="PF05140"/>
    </source>
</evidence>
<feature type="transmembrane region" description="Helical" evidence="6">
    <location>
        <begin position="67"/>
        <end position="85"/>
    </location>
</feature>